<keyword evidence="2" id="KW-1015">Disulfide bond</keyword>
<organism evidence="5 6">
    <name type="scientific">Dicentrarchus labrax</name>
    <name type="common">European seabass</name>
    <name type="synonym">Morone labrax</name>
    <dbReference type="NCBI Taxonomy" id="13489"/>
    <lineage>
        <taxon>Eukaryota</taxon>
        <taxon>Metazoa</taxon>
        <taxon>Chordata</taxon>
        <taxon>Craniata</taxon>
        <taxon>Vertebrata</taxon>
        <taxon>Euteleostomi</taxon>
        <taxon>Actinopterygii</taxon>
        <taxon>Neopterygii</taxon>
        <taxon>Teleostei</taxon>
        <taxon>Neoteleostei</taxon>
        <taxon>Acanthomorphata</taxon>
        <taxon>Eupercaria</taxon>
        <taxon>Moronidae</taxon>
        <taxon>Dicentrarchus</taxon>
    </lineage>
</organism>
<dbReference type="SMART" id="SM00409">
    <property type="entry name" value="IG"/>
    <property type="match status" value="1"/>
</dbReference>
<name>A0A8C4FEU4_DICLA</name>
<evidence type="ECO:0000313" key="5">
    <source>
        <dbReference type="Ensembl" id="ENSDLAP00005030081.2"/>
    </source>
</evidence>
<evidence type="ECO:0000256" key="1">
    <source>
        <dbReference type="ARBA" id="ARBA00022729"/>
    </source>
</evidence>
<dbReference type="Proteomes" id="UP000694389">
    <property type="component" value="Unassembled WGS sequence"/>
</dbReference>
<evidence type="ECO:0000259" key="4">
    <source>
        <dbReference type="PROSITE" id="PS50835"/>
    </source>
</evidence>
<proteinExistence type="predicted"/>
<dbReference type="PANTHER" id="PTHR12207">
    <property type="entry name" value="V-SET AND TRANSMEMBRANE DOMAIN-CONTAINING PROTEIN"/>
    <property type="match status" value="1"/>
</dbReference>
<dbReference type="Pfam" id="PF07686">
    <property type="entry name" value="V-set"/>
    <property type="match status" value="1"/>
</dbReference>
<dbReference type="PANTHER" id="PTHR12207:SF3">
    <property type="entry name" value="PROSTAGLANDIN F2 RECEPTOR NEGATIVE REGULATOR"/>
    <property type="match status" value="1"/>
</dbReference>
<dbReference type="InterPro" id="IPR036179">
    <property type="entry name" value="Ig-like_dom_sf"/>
</dbReference>
<evidence type="ECO:0000256" key="3">
    <source>
        <dbReference type="ARBA" id="ARBA00023319"/>
    </source>
</evidence>
<keyword evidence="3" id="KW-0393">Immunoglobulin domain</keyword>
<reference evidence="5" key="2">
    <citation type="submission" date="2025-09" db="UniProtKB">
        <authorList>
            <consortium name="Ensembl"/>
        </authorList>
    </citation>
    <scope>IDENTIFICATION</scope>
</reference>
<evidence type="ECO:0000256" key="2">
    <source>
        <dbReference type="ARBA" id="ARBA00023157"/>
    </source>
</evidence>
<evidence type="ECO:0000313" key="6">
    <source>
        <dbReference type="Proteomes" id="UP000694389"/>
    </source>
</evidence>
<dbReference type="SUPFAM" id="SSF48726">
    <property type="entry name" value="Immunoglobulin"/>
    <property type="match status" value="1"/>
</dbReference>
<dbReference type="GeneTree" id="ENSGT00940000158367"/>
<keyword evidence="1" id="KW-0732">Signal</keyword>
<dbReference type="PROSITE" id="PS50835">
    <property type="entry name" value="IG_LIKE"/>
    <property type="match status" value="1"/>
</dbReference>
<protein>
    <recommendedName>
        <fullName evidence="4">Ig-like domain-containing protein</fullName>
    </recommendedName>
</protein>
<sequence>MFVLSLFPSVKPNTLRVSPQTPPSFVLEGSDITLPCKVTQELTHNTYLSITWLVKKGATPEEILTFGPQLDVVVGQKFAWRFANGGIRLVPVSYGLYELVISRVNSSDEGVYACNGSFPSSSNTNILTLRSMHRAFRVGRRNQTEDFHPGGQGLCPV</sequence>
<feature type="domain" description="Ig-like" evidence="4">
    <location>
        <begin position="12"/>
        <end position="128"/>
    </location>
</feature>
<dbReference type="InterPro" id="IPR003599">
    <property type="entry name" value="Ig_sub"/>
</dbReference>
<dbReference type="Gene3D" id="2.60.40.10">
    <property type="entry name" value="Immunoglobulins"/>
    <property type="match status" value="1"/>
</dbReference>
<dbReference type="Ensembl" id="ENSDLAT00005032125.2">
    <property type="protein sequence ID" value="ENSDLAP00005030081.2"/>
    <property type="gene ID" value="ENSDLAG00005013580.2"/>
</dbReference>
<dbReference type="GO" id="GO:0016020">
    <property type="term" value="C:membrane"/>
    <property type="evidence" value="ECO:0007669"/>
    <property type="project" value="TreeGrafter"/>
</dbReference>
<reference evidence="5" key="1">
    <citation type="submission" date="2025-08" db="UniProtKB">
        <authorList>
            <consortium name="Ensembl"/>
        </authorList>
    </citation>
    <scope>IDENTIFICATION</scope>
</reference>
<dbReference type="InterPro" id="IPR051102">
    <property type="entry name" value="IgSF_V-set/TM_domain"/>
</dbReference>
<accession>A0A8C4FEU4</accession>
<dbReference type="InterPro" id="IPR007110">
    <property type="entry name" value="Ig-like_dom"/>
</dbReference>
<keyword evidence="6" id="KW-1185">Reference proteome</keyword>
<dbReference type="InterPro" id="IPR013106">
    <property type="entry name" value="Ig_V-set"/>
</dbReference>
<dbReference type="AlphaFoldDB" id="A0A8C4FEU4"/>
<dbReference type="InterPro" id="IPR013783">
    <property type="entry name" value="Ig-like_fold"/>
</dbReference>